<sequence>MFCTNKIFVLISYTSRVWNQDDEKANTGWNRMVFCPSYLAP</sequence>
<dbReference type="EMBL" id="ACNN01000025">
    <property type="protein sequence ID" value="EEN82524.1"/>
    <property type="molecule type" value="Genomic_DNA"/>
</dbReference>
<evidence type="ECO:0000313" key="2">
    <source>
        <dbReference type="Proteomes" id="UP000004295"/>
    </source>
</evidence>
<dbReference type="AlphaFoldDB" id="C3JBA5"/>
<gene>
    <name evidence="1" type="ORF">POREN0001_0069</name>
</gene>
<comment type="caution">
    <text evidence="1">The sequence shown here is derived from an EMBL/GenBank/DDBJ whole genome shotgun (WGS) entry which is preliminary data.</text>
</comment>
<dbReference type="STRING" id="553175.POREN0001_0069"/>
<dbReference type="Proteomes" id="UP000004295">
    <property type="component" value="Unassembled WGS sequence"/>
</dbReference>
<keyword evidence="2" id="KW-1185">Reference proteome</keyword>
<protein>
    <submittedName>
        <fullName evidence="1">Uncharacterized protein</fullName>
    </submittedName>
</protein>
<evidence type="ECO:0000313" key="1">
    <source>
        <dbReference type="EMBL" id="EEN82524.1"/>
    </source>
</evidence>
<accession>C3JBA5</accession>
<reference evidence="1 2" key="1">
    <citation type="submission" date="2009-04" db="EMBL/GenBank/DDBJ databases">
        <authorList>
            <person name="Sebastian Y."/>
            <person name="Madupu R."/>
            <person name="Durkin A.S."/>
            <person name="Torralba M."/>
            <person name="Methe B."/>
            <person name="Sutton G.G."/>
            <person name="Strausberg R.L."/>
            <person name="Nelson K.E."/>
        </authorList>
    </citation>
    <scope>NUCLEOTIDE SEQUENCE [LARGE SCALE GENOMIC DNA]</scope>
    <source>
        <strain evidence="2">ATCC 35406 / DSM 24491 / JCM 8526 / CCUG 16442 / BCRC 14492 / NCTC 13058 / HG 370</strain>
    </source>
</reference>
<proteinExistence type="predicted"/>
<organism evidence="1 2">
    <name type="scientific">Porphyromonas endodontalis (strain ATCC 35406 / DSM 24491 / JCM 8526 / CCUG 16442 / BCRC 14492 / NCTC 13058 / HG 370)</name>
    <name type="common">Bacteroides endodontalis</name>
    <dbReference type="NCBI Taxonomy" id="553175"/>
    <lineage>
        <taxon>Bacteria</taxon>
        <taxon>Pseudomonadati</taxon>
        <taxon>Bacteroidota</taxon>
        <taxon>Bacteroidia</taxon>
        <taxon>Bacteroidales</taxon>
        <taxon>Porphyromonadaceae</taxon>
        <taxon>Porphyromonas</taxon>
    </lineage>
</organism>
<name>C3JBA5_POREA</name>